<protein>
    <submittedName>
        <fullName evidence="1">Jg14018 protein</fullName>
    </submittedName>
</protein>
<organism evidence="1 2">
    <name type="scientific">Pararge aegeria aegeria</name>
    <dbReference type="NCBI Taxonomy" id="348720"/>
    <lineage>
        <taxon>Eukaryota</taxon>
        <taxon>Metazoa</taxon>
        <taxon>Ecdysozoa</taxon>
        <taxon>Arthropoda</taxon>
        <taxon>Hexapoda</taxon>
        <taxon>Insecta</taxon>
        <taxon>Pterygota</taxon>
        <taxon>Neoptera</taxon>
        <taxon>Endopterygota</taxon>
        <taxon>Lepidoptera</taxon>
        <taxon>Glossata</taxon>
        <taxon>Ditrysia</taxon>
        <taxon>Papilionoidea</taxon>
        <taxon>Nymphalidae</taxon>
        <taxon>Satyrinae</taxon>
        <taxon>Satyrini</taxon>
        <taxon>Parargina</taxon>
        <taxon>Pararge</taxon>
    </lineage>
</organism>
<proteinExistence type="predicted"/>
<keyword evidence="2" id="KW-1185">Reference proteome</keyword>
<accession>A0A8S4R6V2</accession>
<sequence>MVDVAGKQEQKCCFSHAINHASQLTPPKIISSASTEAFNHAGLLQIRRGDVAGGGGRGSGIWHGQLTPLIGSHAEFAGK</sequence>
<reference evidence="1" key="1">
    <citation type="submission" date="2022-03" db="EMBL/GenBank/DDBJ databases">
        <authorList>
            <person name="Lindestad O."/>
        </authorList>
    </citation>
    <scope>NUCLEOTIDE SEQUENCE</scope>
</reference>
<dbReference type="AlphaFoldDB" id="A0A8S4R6V2"/>
<evidence type="ECO:0000313" key="2">
    <source>
        <dbReference type="Proteomes" id="UP000838756"/>
    </source>
</evidence>
<dbReference type="EMBL" id="CAKXAJ010024761">
    <property type="protein sequence ID" value="CAH2229945.1"/>
    <property type="molecule type" value="Genomic_DNA"/>
</dbReference>
<name>A0A8S4R6V2_9NEOP</name>
<evidence type="ECO:0000313" key="1">
    <source>
        <dbReference type="EMBL" id="CAH2229945.1"/>
    </source>
</evidence>
<gene>
    <name evidence="1" type="primary">jg14018</name>
    <name evidence="1" type="ORF">PAEG_LOCUS9227</name>
</gene>
<comment type="caution">
    <text evidence="1">The sequence shown here is derived from an EMBL/GenBank/DDBJ whole genome shotgun (WGS) entry which is preliminary data.</text>
</comment>
<dbReference type="Proteomes" id="UP000838756">
    <property type="component" value="Unassembled WGS sequence"/>
</dbReference>